<feature type="transmembrane region" description="Helical" evidence="8">
    <location>
        <begin position="77"/>
        <end position="98"/>
    </location>
</feature>
<dbReference type="GO" id="GO:0016780">
    <property type="term" value="F:phosphotransferase activity, for other substituted phosphate groups"/>
    <property type="evidence" value="ECO:0007669"/>
    <property type="project" value="TreeGrafter"/>
</dbReference>
<accession>A0A7W6JUW0</accession>
<reference evidence="10 11" key="1">
    <citation type="submission" date="2020-08" db="EMBL/GenBank/DDBJ databases">
        <title>Genomic Encyclopedia of Type Strains, Phase IV (KMG-IV): sequencing the most valuable type-strain genomes for metagenomic binning, comparative biology and taxonomic classification.</title>
        <authorList>
            <person name="Goeker M."/>
        </authorList>
    </citation>
    <scope>NUCLEOTIDE SEQUENCE [LARGE SCALE GENOMIC DNA]</scope>
    <source>
        <strain evidence="10 11">DSM 101806</strain>
    </source>
</reference>
<comment type="similarity">
    <text evidence="2">Belongs to the bacterial sugar transferase family.</text>
</comment>
<evidence type="ECO:0000256" key="8">
    <source>
        <dbReference type="SAM" id="Phobius"/>
    </source>
</evidence>
<dbReference type="EMBL" id="JACIEH010000003">
    <property type="protein sequence ID" value="MBB4099925.1"/>
    <property type="molecule type" value="Genomic_DNA"/>
</dbReference>
<dbReference type="PANTHER" id="PTHR30576">
    <property type="entry name" value="COLANIC BIOSYNTHESIS UDP-GLUCOSE LIPID CARRIER TRANSFERASE"/>
    <property type="match status" value="1"/>
</dbReference>
<evidence type="ECO:0000256" key="5">
    <source>
        <dbReference type="ARBA" id="ARBA00022989"/>
    </source>
</evidence>
<dbReference type="InterPro" id="IPR003362">
    <property type="entry name" value="Bact_transf"/>
</dbReference>
<evidence type="ECO:0000259" key="9">
    <source>
        <dbReference type="Pfam" id="PF02397"/>
    </source>
</evidence>
<gene>
    <name evidence="10" type="ORF">GGR46_003497</name>
</gene>
<dbReference type="RefSeq" id="WP_221262836.1">
    <property type="nucleotide sequence ID" value="NZ_JACIEH010000003.1"/>
</dbReference>
<dbReference type="GO" id="GO:0000271">
    <property type="term" value="P:polysaccharide biosynthetic process"/>
    <property type="evidence" value="ECO:0007669"/>
    <property type="project" value="UniProtKB-KW"/>
</dbReference>
<keyword evidence="6 8" id="KW-0472">Membrane</keyword>
<evidence type="ECO:0000313" key="10">
    <source>
        <dbReference type="EMBL" id="MBB4099925.1"/>
    </source>
</evidence>
<feature type="domain" description="Bacterial sugar transferase" evidence="9">
    <location>
        <begin position="206"/>
        <end position="391"/>
    </location>
</feature>
<dbReference type="AlphaFoldDB" id="A0A7W6JUW0"/>
<dbReference type="Pfam" id="PF02397">
    <property type="entry name" value="Bac_transf"/>
    <property type="match status" value="1"/>
</dbReference>
<keyword evidence="7" id="KW-0270">Exopolysaccharide synthesis</keyword>
<feature type="transmembrane region" description="Helical" evidence="8">
    <location>
        <begin position="52"/>
        <end position="71"/>
    </location>
</feature>
<evidence type="ECO:0000256" key="6">
    <source>
        <dbReference type="ARBA" id="ARBA00023136"/>
    </source>
</evidence>
<protein>
    <submittedName>
        <fullName evidence="10">Lipopolysaccharide/colanic/teichoic acid biosynthesis glycosyltransferase</fullName>
    </submittedName>
</protein>
<evidence type="ECO:0000313" key="11">
    <source>
        <dbReference type="Proteomes" id="UP000557392"/>
    </source>
</evidence>
<dbReference type="PANTHER" id="PTHR30576:SF0">
    <property type="entry name" value="UNDECAPRENYL-PHOSPHATE N-ACETYLGALACTOSAMINYL 1-PHOSPHATE TRANSFERASE-RELATED"/>
    <property type="match status" value="1"/>
</dbReference>
<evidence type="ECO:0000256" key="2">
    <source>
        <dbReference type="ARBA" id="ARBA00006464"/>
    </source>
</evidence>
<keyword evidence="11" id="KW-1185">Reference proteome</keyword>
<dbReference type="Proteomes" id="UP000557392">
    <property type="component" value="Unassembled WGS sequence"/>
</dbReference>
<evidence type="ECO:0000256" key="3">
    <source>
        <dbReference type="ARBA" id="ARBA00022679"/>
    </source>
</evidence>
<sequence length="397" mass="44464">MAGVLPYLARRYLGPPAATDQLDITLLASVLAMAFGAWLAREVSNYPGVEASSYILPSFCASYGVAILVLLLGRIDYARFILLSGFIGGVIWFFFLHLRFQSRRTLRMGLVPIGAVSAVRALQGIEWREMPDPSSDFSGLQAVVVDLRHDMPDAWDRRLADFALAGVPVYHCKHLVESMTGRIELEHLSENSFGTLSPMSTYMSFKRAADWVLAAAALVVLLPFLLIVAVAVRLDSPGPALFRQVRVGYRGNPFRVYKFRTMTNRPAGEDERASAMTQAGDARITRLGGFLRRSRIDELPQLINVVRGEMSLIGPRPEAQVLSKWYEAEIPFYRYRHIVRPGITGWAQVNQGHVADVHEVTTKLQYDFFYIKNFSPWLDILIVTQTIRTMLTGHGAK</sequence>
<keyword evidence="5 8" id="KW-1133">Transmembrane helix</keyword>
<comment type="caution">
    <text evidence="10">The sequence shown here is derived from an EMBL/GenBank/DDBJ whole genome shotgun (WGS) entry which is preliminary data.</text>
</comment>
<feature type="transmembrane region" description="Helical" evidence="8">
    <location>
        <begin position="211"/>
        <end position="234"/>
    </location>
</feature>
<name>A0A7W6JUW0_9SPHN</name>
<evidence type="ECO:0000256" key="7">
    <source>
        <dbReference type="ARBA" id="ARBA00023169"/>
    </source>
</evidence>
<dbReference type="NCBIfam" id="TIGR03025">
    <property type="entry name" value="EPS_sugtrans"/>
    <property type="match status" value="1"/>
</dbReference>
<dbReference type="GO" id="GO:0016020">
    <property type="term" value="C:membrane"/>
    <property type="evidence" value="ECO:0007669"/>
    <property type="project" value="UniProtKB-SubCell"/>
</dbReference>
<organism evidence="10 11">
    <name type="scientific">Sphingomonas kyeonggiensis</name>
    <dbReference type="NCBI Taxonomy" id="1268553"/>
    <lineage>
        <taxon>Bacteria</taxon>
        <taxon>Pseudomonadati</taxon>
        <taxon>Pseudomonadota</taxon>
        <taxon>Alphaproteobacteria</taxon>
        <taxon>Sphingomonadales</taxon>
        <taxon>Sphingomonadaceae</taxon>
        <taxon>Sphingomonas</taxon>
    </lineage>
</organism>
<evidence type="ECO:0000256" key="1">
    <source>
        <dbReference type="ARBA" id="ARBA00004141"/>
    </source>
</evidence>
<dbReference type="InterPro" id="IPR017475">
    <property type="entry name" value="EPS_sugar_tfrase"/>
</dbReference>
<comment type="subcellular location">
    <subcellularLocation>
        <location evidence="1">Membrane</location>
        <topology evidence="1">Multi-pass membrane protein</topology>
    </subcellularLocation>
</comment>
<keyword evidence="4 8" id="KW-0812">Transmembrane</keyword>
<evidence type="ECO:0000256" key="4">
    <source>
        <dbReference type="ARBA" id="ARBA00022692"/>
    </source>
</evidence>
<proteinExistence type="inferred from homology"/>
<feature type="transmembrane region" description="Helical" evidence="8">
    <location>
        <begin position="22"/>
        <end position="40"/>
    </location>
</feature>
<keyword evidence="3 10" id="KW-0808">Transferase</keyword>